<dbReference type="InterPro" id="IPR049945">
    <property type="entry name" value="AAA_22"/>
</dbReference>
<dbReference type="InterPro" id="IPR059106">
    <property type="entry name" value="WHD_MalT"/>
</dbReference>
<feature type="domain" description="HTH luxR-type" evidence="4">
    <location>
        <begin position="789"/>
        <end position="854"/>
    </location>
</feature>
<proteinExistence type="predicted"/>
<dbReference type="InterPro" id="IPR036388">
    <property type="entry name" value="WH-like_DNA-bd_sf"/>
</dbReference>
<dbReference type="PROSITE" id="PS50043">
    <property type="entry name" value="HTH_LUXR_2"/>
    <property type="match status" value="1"/>
</dbReference>
<dbReference type="PANTHER" id="PTHR44688:SF16">
    <property type="entry name" value="DNA-BINDING TRANSCRIPTIONAL ACTIVATOR DEVR_DOSR"/>
    <property type="match status" value="1"/>
</dbReference>
<evidence type="ECO:0000313" key="6">
    <source>
        <dbReference type="Proteomes" id="UP000321685"/>
    </source>
</evidence>
<dbReference type="GO" id="GO:0016887">
    <property type="term" value="F:ATP hydrolysis activity"/>
    <property type="evidence" value="ECO:0007669"/>
    <property type="project" value="InterPro"/>
</dbReference>
<sequence>MRPAHTPEIPASTIALPGLPARSAPRPHLMELLDQAGPGQLVTVVAPPGYGKTVVLVQWIRSSREPRTAWVSLDRTLDANRFRAAVTAALAGAGLPPGRLLHHLAGAAGARPGSDVVDELLAALDDVAPPVRLVLDDVHELTDPDALRDLARLVRSRARGLQLVLASRQDPPLLLPRLRGEGRTHELRAEHLRFSLAETATLMELSGLELTPRQVAALRSRTGGWAAGLRFAAIALLSTDDHQGFIDQFSGSEHSMADYLAGEVMASLPAWSRDLLLLESVCDLLPVGLASALSGQPDADRVLGELAEITGLVDRLDESTYRIHPLLRTYLGAELERHLPARYRSSHATAARWWLAAGDAVHALLHAERAEDPDLLRSLLPAMGLRLVATGGFAALRRLLDEARGAGGPDDPWALLLEAYLEYRLGSGTDRAALAALEQAVRAWPAAPEPALAQLRGSVELLLTGRVRAEPRPSAAGTPEQEMLERLARTTLEVASPDVDPVRTRQGLEELVLGAREHGFGWFEEWAWYLLAVVELAAGRYREMSGAARSAITVATMQGRPISSAASSVAALAFADVLGGDPVAARDRAAAVLADETRGEPERALRVVHTVACSDLGETAIGLARCRSALFELAAPAVVLAGLAVLEHRVELVHAGVDSARRTTEWLEEHTGDVAEILLMNARAGQATGRHDIARAAAESVVAQVAPPLLAHTTAEAHLVLAECALHDGEPARARAELVDAVHGASHLDVVGTLALAHGPLGDMVEEVGAEVADLVWHARLLAARAMVHGGSRTALSERELAVLALLPSLLSAAEVADELTVSVNTVKTHIRSIYTKLGVGNRRDAVLRARELDLLP</sequence>
<reference evidence="5 6" key="1">
    <citation type="submission" date="2019-07" db="EMBL/GenBank/DDBJ databases">
        <title>Whole genome shotgun sequence of Pseudonocardia sulfidoxydans NBRC 16205.</title>
        <authorList>
            <person name="Hosoyama A."/>
            <person name="Uohara A."/>
            <person name="Ohji S."/>
            <person name="Ichikawa N."/>
        </authorList>
    </citation>
    <scope>NUCLEOTIDE SEQUENCE [LARGE SCALE GENOMIC DNA]</scope>
    <source>
        <strain evidence="5 6">NBRC 16205</strain>
    </source>
</reference>
<dbReference type="InterPro" id="IPR000792">
    <property type="entry name" value="Tscrpt_reg_LuxR_C"/>
</dbReference>
<dbReference type="Gene3D" id="3.40.50.300">
    <property type="entry name" value="P-loop containing nucleotide triphosphate hydrolases"/>
    <property type="match status" value="1"/>
</dbReference>
<dbReference type="GO" id="GO:0003677">
    <property type="term" value="F:DNA binding"/>
    <property type="evidence" value="ECO:0007669"/>
    <property type="project" value="UniProtKB-KW"/>
</dbReference>
<dbReference type="InterPro" id="IPR027417">
    <property type="entry name" value="P-loop_NTPase"/>
</dbReference>
<dbReference type="PRINTS" id="PR00038">
    <property type="entry name" value="HTHLUXR"/>
</dbReference>
<keyword evidence="2" id="KW-0238">DNA-binding</keyword>
<evidence type="ECO:0000256" key="2">
    <source>
        <dbReference type="ARBA" id="ARBA00023125"/>
    </source>
</evidence>
<keyword evidence="6" id="KW-1185">Reference proteome</keyword>
<dbReference type="Pfam" id="PF25873">
    <property type="entry name" value="WHD_MalT"/>
    <property type="match status" value="1"/>
</dbReference>
<protein>
    <submittedName>
        <fullName evidence="5">LuxR family transcriptional regulator</fullName>
    </submittedName>
</protein>
<evidence type="ECO:0000259" key="4">
    <source>
        <dbReference type="PROSITE" id="PS50043"/>
    </source>
</evidence>
<name>A0A511D976_9PSEU</name>
<evidence type="ECO:0000256" key="1">
    <source>
        <dbReference type="ARBA" id="ARBA00023015"/>
    </source>
</evidence>
<evidence type="ECO:0000256" key="3">
    <source>
        <dbReference type="ARBA" id="ARBA00023163"/>
    </source>
</evidence>
<dbReference type="GO" id="GO:0006355">
    <property type="term" value="P:regulation of DNA-templated transcription"/>
    <property type="evidence" value="ECO:0007669"/>
    <property type="project" value="InterPro"/>
</dbReference>
<dbReference type="SUPFAM" id="SSF52540">
    <property type="entry name" value="P-loop containing nucleoside triphosphate hydrolases"/>
    <property type="match status" value="1"/>
</dbReference>
<dbReference type="Proteomes" id="UP000321685">
    <property type="component" value="Unassembled WGS sequence"/>
</dbReference>
<dbReference type="CDD" id="cd06170">
    <property type="entry name" value="LuxR_C_like"/>
    <property type="match status" value="1"/>
</dbReference>
<comment type="caution">
    <text evidence="5">The sequence shown here is derived from an EMBL/GenBank/DDBJ whole genome shotgun (WGS) entry which is preliminary data.</text>
</comment>
<dbReference type="Pfam" id="PF00196">
    <property type="entry name" value="GerE"/>
    <property type="match status" value="1"/>
</dbReference>
<organism evidence="5 6">
    <name type="scientific">Pseudonocardia sulfidoxydans NBRC 16205</name>
    <dbReference type="NCBI Taxonomy" id="1223511"/>
    <lineage>
        <taxon>Bacteria</taxon>
        <taxon>Bacillati</taxon>
        <taxon>Actinomycetota</taxon>
        <taxon>Actinomycetes</taxon>
        <taxon>Pseudonocardiales</taxon>
        <taxon>Pseudonocardiaceae</taxon>
        <taxon>Pseudonocardia</taxon>
    </lineage>
</organism>
<dbReference type="AlphaFoldDB" id="A0A511D976"/>
<dbReference type="InterPro" id="IPR016032">
    <property type="entry name" value="Sig_transdc_resp-reg_C-effctor"/>
</dbReference>
<gene>
    <name evidence="5" type="ORF">PSU4_01110</name>
</gene>
<dbReference type="SUPFAM" id="SSF46894">
    <property type="entry name" value="C-terminal effector domain of the bipartite response regulators"/>
    <property type="match status" value="1"/>
</dbReference>
<dbReference type="Gene3D" id="1.10.10.10">
    <property type="entry name" value="Winged helix-like DNA-binding domain superfamily/Winged helix DNA-binding domain"/>
    <property type="match status" value="1"/>
</dbReference>
<dbReference type="PANTHER" id="PTHR44688">
    <property type="entry name" value="DNA-BINDING TRANSCRIPTIONAL ACTIVATOR DEVR_DOSR"/>
    <property type="match status" value="1"/>
</dbReference>
<dbReference type="EMBL" id="BJVJ01000001">
    <property type="protein sequence ID" value="GEL21157.1"/>
    <property type="molecule type" value="Genomic_DNA"/>
</dbReference>
<dbReference type="Pfam" id="PF13401">
    <property type="entry name" value="AAA_22"/>
    <property type="match status" value="1"/>
</dbReference>
<keyword evidence="3" id="KW-0804">Transcription</keyword>
<accession>A0A511D976</accession>
<keyword evidence="1" id="KW-0805">Transcription regulation</keyword>
<evidence type="ECO:0000313" key="5">
    <source>
        <dbReference type="EMBL" id="GEL21157.1"/>
    </source>
</evidence>
<dbReference type="SMART" id="SM00421">
    <property type="entry name" value="HTH_LUXR"/>
    <property type="match status" value="1"/>
</dbReference>